<evidence type="ECO:0000313" key="2">
    <source>
        <dbReference type="EMBL" id="MCM8556613.1"/>
    </source>
</evidence>
<accession>A0A9X2J0U0</accession>
<dbReference type="RefSeq" id="WP_252111970.1">
    <property type="nucleotide sequence ID" value="NZ_JAMSHT010000001.1"/>
</dbReference>
<protein>
    <submittedName>
        <fullName evidence="2">Serine/threonine protein phosphatase</fullName>
    </submittedName>
</protein>
<feature type="domain" description="Calcineurin-like phosphoesterase" evidence="1">
    <location>
        <begin position="21"/>
        <end position="226"/>
    </location>
</feature>
<sequence length="243" mass="26965">MGREASIDKSRGDAPLKPGKRVYAIGDVHGCDKQLKKLLKRIRKDLEGYEGKSHLVFLGDYIDRGPDSRGVIDRLIAGGLPGDKQHFLIGNHEVAMLQAFEGKALGWLAYGGIETLESYGVDKKALFAHPSIKKLLKAHLPPEHLEFFQSLKHSKRIGDYLFVHAGIRPGVPLEKQKERDLVWIRDDFLKSKKDHGVTVVHGHTITSKPQVKKNRIAVDTGCYATGTLTAVRLEGNAVDFITS</sequence>
<dbReference type="PANTHER" id="PTHR42850:SF4">
    <property type="entry name" value="ZINC-DEPENDENT ENDOPOLYPHOSPHATASE"/>
    <property type="match status" value="1"/>
</dbReference>
<dbReference type="SUPFAM" id="SSF56300">
    <property type="entry name" value="Metallo-dependent phosphatases"/>
    <property type="match status" value="1"/>
</dbReference>
<proteinExistence type="predicted"/>
<dbReference type="GO" id="GO:0016791">
    <property type="term" value="F:phosphatase activity"/>
    <property type="evidence" value="ECO:0007669"/>
    <property type="project" value="TreeGrafter"/>
</dbReference>
<gene>
    <name evidence="2" type="ORF">NDO55_02105</name>
</gene>
<organism evidence="2 3">
    <name type="scientific">Sphingomicrobium sediminis</name>
    <dbReference type="NCBI Taxonomy" id="2950949"/>
    <lineage>
        <taxon>Bacteria</taxon>
        <taxon>Pseudomonadati</taxon>
        <taxon>Pseudomonadota</taxon>
        <taxon>Alphaproteobacteria</taxon>
        <taxon>Sphingomonadales</taxon>
        <taxon>Sphingomonadaceae</taxon>
        <taxon>Sphingomicrobium</taxon>
    </lineage>
</organism>
<comment type="caution">
    <text evidence="2">The sequence shown here is derived from an EMBL/GenBank/DDBJ whole genome shotgun (WGS) entry which is preliminary data.</text>
</comment>
<evidence type="ECO:0000259" key="1">
    <source>
        <dbReference type="Pfam" id="PF00149"/>
    </source>
</evidence>
<dbReference type="InterPro" id="IPR050126">
    <property type="entry name" value="Ap4A_hydrolase"/>
</dbReference>
<dbReference type="GO" id="GO:0110154">
    <property type="term" value="P:RNA decapping"/>
    <property type="evidence" value="ECO:0007669"/>
    <property type="project" value="TreeGrafter"/>
</dbReference>
<dbReference type="Gene3D" id="3.60.21.10">
    <property type="match status" value="1"/>
</dbReference>
<dbReference type="GO" id="GO:0008803">
    <property type="term" value="F:bis(5'-nucleosyl)-tetraphosphatase (symmetrical) activity"/>
    <property type="evidence" value="ECO:0007669"/>
    <property type="project" value="TreeGrafter"/>
</dbReference>
<dbReference type="GO" id="GO:0005737">
    <property type="term" value="C:cytoplasm"/>
    <property type="evidence" value="ECO:0007669"/>
    <property type="project" value="TreeGrafter"/>
</dbReference>
<dbReference type="PANTHER" id="PTHR42850">
    <property type="entry name" value="METALLOPHOSPHOESTERASE"/>
    <property type="match status" value="1"/>
</dbReference>
<dbReference type="EMBL" id="JAMSHT010000001">
    <property type="protein sequence ID" value="MCM8556613.1"/>
    <property type="molecule type" value="Genomic_DNA"/>
</dbReference>
<keyword evidence="3" id="KW-1185">Reference proteome</keyword>
<name>A0A9X2J0U0_9SPHN</name>
<evidence type="ECO:0000313" key="3">
    <source>
        <dbReference type="Proteomes" id="UP001155128"/>
    </source>
</evidence>
<dbReference type="CDD" id="cd00144">
    <property type="entry name" value="MPP_PPP_family"/>
    <property type="match status" value="1"/>
</dbReference>
<dbReference type="InterPro" id="IPR004843">
    <property type="entry name" value="Calcineurin-like_PHP"/>
</dbReference>
<dbReference type="Proteomes" id="UP001155128">
    <property type="component" value="Unassembled WGS sequence"/>
</dbReference>
<dbReference type="InterPro" id="IPR029052">
    <property type="entry name" value="Metallo-depent_PP-like"/>
</dbReference>
<reference evidence="2" key="1">
    <citation type="submission" date="2022-06" db="EMBL/GenBank/DDBJ databases">
        <title>Sphingomicrobium sedimins sp. nov., a marine bacterium isolated from tidal flat.</title>
        <authorList>
            <person name="Kim C.-H."/>
            <person name="Yoo Y."/>
            <person name="Kim J.-J."/>
        </authorList>
    </citation>
    <scope>NUCLEOTIDE SEQUENCE</scope>
    <source>
        <strain evidence="2">GRR-S6-50</strain>
    </source>
</reference>
<dbReference type="AlphaFoldDB" id="A0A9X2J0U0"/>
<dbReference type="Pfam" id="PF00149">
    <property type="entry name" value="Metallophos"/>
    <property type="match status" value="1"/>
</dbReference>